<feature type="domain" description="Glutaredoxin" evidence="5">
    <location>
        <begin position="35"/>
        <end position="98"/>
    </location>
</feature>
<keyword evidence="4" id="KW-0676">Redox-active center</keyword>
<comment type="subcellular location">
    <subcellularLocation>
        <location evidence="1">Cytoplasm</location>
    </subcellularLocation>
</comment>
<dbReference type="CDD" id="cd03419">
    <property type="entry name" value="GRX_GRXh_1_2_like"/>
    <property type="match status" value="1"/>
</dbReference>
<sequence>MDNYYETGWWNYPAKRSVGTDPFERIERMASASAVVMFSMSTCCMCHALKRLFCGMGVNPTVYEVDEDPRGNELERALKRLSGGASAVPLVFIGGKLVGAMDSVMASHISGTLVPLLKDAGALWL</sequence>
<reference evidence="6" key="1">
    <citation type="submission" date="2020-06" db="EMBL/GenBank/DDBJ databases">
        <authorList>
            <person name="Li T."/>
            <person name="Hu X."/>
            <person name="Zhang T."/>
            <person name="Song X."/>
            <person name="Zhang H."/>
            <person name="Dai N."/>
            <person name="Sheng W."/>
            <person name="Hou X."/>
            <person name="Wei L."/>
        </authorList>
    </citation>
    <scope>NUCLEOTIDE SEQUENCE</scope>
    <source>
        <strain evidence="6">G02</strain>
        <tissue evidence="6">Leaf</tissue>
    </source>
</reference>
<gene>
    <name evidence="6" type="ORF">Sradi_3032000</name>
</gene>
<dbReference type="Gene3D" id="3.40.30.10">
    <property type="entry name" value="Glutaredoxin"/>
    <property type="match status" value="1"/>
</dbReference>
<dbReference type="NCBIfam" id="TIGR02189">
    <property type="entry name" value="GlrX-like_plant"/>
    <property type="match status" value="1"/>
</dbReference>
<comment type="caution">
    <text evidence="6">The sequence shown here is derived from an EMBL/GenBank/DDBJ whole genome shotgun (WGS) entry which is preliminary data.</text>
</comment>
<accession>A0AAW2RAK9</accession>
<comment type="similarity">
    <text evidence="2">Belongs to the glutaredoxin family. CC-type subfamily.</text>
</comment>
<evidence type="ECO:0000259" key="5">
    <source>
        <dbReference type="Pfam" id="PF00462"/>
    </source>
</evidence>
<name>A0AAW2RAK9_SESRA</name>
<dbReference type="InterPro" id="IPR036249">
    <property type="entry name" value="Thioredoxin-like_sf"/>
</dbReference>
<proteinExistence type="inferred from homology"/>
<keyword evidence="3" id="KW-0963">Cytoplasm</keyword>
<dbReference type="AlphaFoldDB" id="A0AAW2RAK9"/>
<dbReference type="InterPro" id="IPR011905">
    <property type="entry name" value="GlrX-like_pln_2"/>
</dbReference>
<protein>
    <submittedName>
        <fullName evidence="6">Glutaredoxin-C5</fullName>
    </submittedName>
</protein>
<evidence type="ECO:0000256" key="3">
    <source>
        <dbReference type="ARBA" id="ARBA00022490"/>
    </source>
</evidence>
<dbReference type="PROSITE" id="PS51354">
    <property type="entry name" value="GLUTAREDOXIN_2"/>
    <property type="match status" value="1"/>
</dbReference>
<organism evidence="6">
    <name type="scientific">Sesamum radiatum</name>
    <name type="common">Black benniseed</name>
    <dbReference type="NCBI Taxonomy" id="300843"/>
    <lineage>
        <taxon>Eukaryota</taxon>
        <taxon>Viridiplantae</taxon>
        <taxon>Streptophyta</taxon>
        <taxon>Embryophyta</taxon>
        <taxon>Tracheophyta</taxon>
        <taxon>Spermatophyta</taxon>
        <taxon>Magnoliopsida</taxon>
        <taxon>eudicotyledons</taxon>
        <taxon>Gunneridae</taxon>
        <taxon>Pentapetalae</taxon>
        <taxon>asterids</taxon>
        <taxon>lamiids</taxon>
        <taxon>Lamiales</taxon>
        <taxon>Pedaliaceae</taxon>
        <taxon>Sesamum</taxon>
    </lineage>
</organism>
<evidence type="ECO:0000256" key="1">
    <source>
        <dbReference type="ARBA" id="ARBA00004496"/>
    </source>
</evidence>
<dbReference type="PANTHER" id="PTHR10168">
    <property type="entry name" value="GLUTAREDOXIN"/>
    <property type="match status" value="1"/>
</dbReference>
<dbReference type="SUPFAM" id="SSF52833">
    <property type="entry name" value="Thioredoxin-like"/>
    <property type="match status" value="1"/>
</dbReference>
<reference evidence="6" key="2">
    <citation type="journal article" date="2024" name="Plant">
        <title>Genomic evolution and insights into agronomic trait innovations of Sesamum species.</title>
        <authorList>
            <person name="Miao H."/>
            <person name="Wang L."/>
            <person name="Qu L."/>
            <person name="Liu H."/>
            <person name="Sun Y."/>
            <person name="Le M."/>
            <person name="Wang Q."/>
            <person name="Wei S."/>
            <person name="Zheng Y."/>
            <person name="Lin W."/>
            <person name="Duan Y."/>
            <person name="Cao H."/>
            <person name="Xiong S."/>
            <person name="Wang X."/>
            <person name="Wei L."/>
            <person name="Li C."/>
            <person name="Ma Q."/>
            <person name="Ju M."/>
            <person name="Zhao R."/>
            <person name="Li G."/>
            <person name="Mu C."/>
            <person name="Tian Q."/>
            <person name="Mei H."/>
            <person name="Zhang T."/>
            <person name="Gao T."/>
            <person name="Zhang H."/>
        </authorList>
    </citation>
    <scope>NUCLEOTIDE SEQUENCE</scope>
    <source>
        <strain evidence="6">G02</strain>
    </source>
</reference>
<evidence type="ECO:0000256" key="4">
    <source>
        <dbReference type="ARBA" id="ARBA00023284"/>
    </source>
</evidence>
<dbReference type="GO" id="GO:0005737">
    <property type="term" value="C:cytoplasm"/>
    <property type="evidence" value="ECO:0007669"/>
    <property type="project" value="UniProtKB-SubCell"/>
</dbReference>
<evidence type="ECO:0000313" key="6">
    <source>
        <dbReference type="EMBL" id="KAL0377265.1"/>
    </source>
</evidence>
<dbReference type="Pfam" id="PF00462">
    <property type="entry name" value="Glutaredoxin"/>
    <property type="match status" value="1"/>
</dbReference>
<dbReference type="FunFam" id="3.40.30.10:FF:000028">
    <property type="entry name" value="Glutaredoxin family protein"/>
    <property type="match status" value="1"/>
</dbReference>
<dbReference type="EMBL" id="JACGWJ010000013">
    <property type="protein sequence ID" value="KAL0377265.1"/>
    <property type="molecule type" value="Genomic_DNA"/>
</dbReference>
<dbReference type="InterPro" id="IPR002109">
    <property type="entry name" value="Glutaredoxin"/>
</dbReference>
<evidence type="ECO:0000256" key="2">
    <source>
        <dbReference type="ARBA" id="ARBA00007568"/>
    </source>
</evidence>